<comment type="caution">
    <text evidence="2">The sequence shown here is derived from an EMBL/GenBank/DDBJ whole genome shotgun (WGS) entry which is preliminary data.</text>
</comment>
<evidence type="ECO:0000313" key="3">
    <source>
        <dbReference type="Proteomes" id="UP000050816"/>
    </source>
</evidence>
<dbReference type="SUPFAM" id="SSF52218">
    <property type="entry name" value="Flavoproteins"/>
    <property type="match status" value="1"/>
</dbReference>
<sequence length="171" mass="18163">MSILLIFASPQPHGALAKLCAHFTAGAQASGQTVEHFDVGSHPIPPLQTDATGALVAPPARLTALQAKIAAAQTVVLATPVYLFEMDAQLKAVIDQLAARTPQLPDQKTGILLATSPEREFTYLKSEIKACFDHFGWRFGGQMLAAQVPDTPSADLRFYPAVATALGQSCH</sequence>
<dbReference type="RefSeq" id="WP_019206410.1">
    <property type="nucleotide sequence ID" value="NZ_AZFK01000077.1"/>
</dbReference>
<dbReference type="Proteomes" id="UP000050816">
    <property type="component" value="Unassembled WGS sequence"/>
</dbReference>
<organism evidence="2 3">
    <name type="scientific">Limosilactobacillus ingluviei DSM 15946</name>
    <dbReference type="NCBI Taxonomy" id="1423760"/>
    <lineage>
        <taxon>Bacteria</taxon>
        <taxon>Bacillati</taxon>
        <taxon>Bacillota</taxon>
        <taxon>Bacilli</taxon>
        <taxon>Lactobacillales</taxon>
        <taxon>Lactobacillaceae</taxon>
        <taxon>Limosilactobacillus</taxon>
    </lineage>
</organism>
<dbReference type="InterPro" id="IPR005025">
    <property type="entry name" value="FMN_Rdtase-like_dom"/>
</dbReference>
<dbReference type="EMBL" id="AZFK01000077">
    <property type="protein sequence ID" value="KRL88395.1"/>
    <property type="molecule type" value="Genomic_DNA"/>
</dbReference>
<dbReference type="PATRIC" id="fig|1423760.3.peg.353"/>
<dbReference type="GO" id="GO:0016491">
    <property type="term" value="F:oxidoreductase activity"/>
    <property type="evidence" value="ECO:0007669"/>
    <property type="project" value="InterPro"/>
</dbReference>
<evidence type="ECO:0000259" key="1">
    <source>
        <dbReference type="Pfam" id="PF03358"/>
    </source>
</evidence>
<gene>
    <name evidence="2" type="ORF">FC43_GL000336</name>
</gene>
<dbReference type="Pfam" id="PF03358">
    <property type="entry name" value="FMN_red"/>
    <property type="match status" value="1"/>
</dbReference>
<reference evidence="2 3" key="1">
    <citation type="journal article" date="2015" name="Genome Announc.">
        <title>Expanding the biotechnology potential of lactobacilli through comparative genomics of 213 strains and associated genera.</title>
        <authorList>
            <person name="Sun Z."/>
            <person name="Harris H.M."/>
            <person name="McCann A."/>
            <person name="Guo C."/>
            <person name="Argimon S."/>
            <person name="Zhang W."/>
            <person name="Yang X."/>
            <person name="Jeffery I.B."/>
            <person name="Cooney J.C."/>
            <person name="Kagawa T.F."/>
            <person name="Liu W."/>
            <person name="Song Y."/>
            <person name="Salvetti E."/>
            <person name="Wrobel A."/>
            <person name="Rasinkangas P."/>
            <person name="Parkhill J."/>
            <person name="Rea M.C."/>
            <person name="O'Sullivan O."/>
            <person name="Ritari J."/>
            <person name="Douillard F.P."/>
            <person name="Paul Ross R."/>
            <person name="Yang R."/>
            <person name="Briner A.E."/>
            <person name="Felis G.E."/>
            <person name="de Vos W.M."/>
            <person name="Barrangou R."/>
            <person name="Klaenhammer T.R."/>
            <person name="Caufield P.W."/>
            <person name="Cui Y."/>
            <person name="Zhang H."/>
            <person name="O'Toole P.W."/>
        </authorList>
    </citation>
    <scope>NUCLEOTIDE SEQUENCE [LARGE SCALE GENOMIC DNA]</scope>
    <source>
        <strain evidence="2 3">DSM 15946</strain>
    </source>
</reference>
<evidence type="ECO:0000313" key="2">
    <source>
        <dbReference type="EMBL" id="KRL88395.1"/>
    </source>
</evidence>
<dbReference type="Gene3D" id="3.40.50.360">
    <property type="match status" value="1"/>
</dbReference>
<protein>
    <recommendedName>
        <fullName evidence="1">NADPH-dependent FMN reductase-like domain-containing protein</fullName>
    </recommendedName>
</protein>
<dbReference type="GeneID" id="82934151"/>
<dbReference type="AlphaFoldDB" id="A0A0R1UFY6"/>
<feature type="domain" description="NADPH-dependent FMN reductase-like" evidence="1">
    <location>
        <begin position="1"/>
        <end position="119"/>
    </location>
</feature>
<name>A0A0R1UFY6_9LACO</name>
<dbReference type="InterPro" id="IPR029039">
    <property type="entry name" value="Flavoprotein-like_sf"/>
</dbReference>
<accession>A0A0R1UFY6</accession>
<proteinExistence type="predicted"/>